<dbReference type="InterPro" id="IPR049049">
    <property type="entry name" value="Beta-AFase-like_GH127_C"/>
</dbReference>
<dbReference type="Pfam" id="PF20737">
    <property type="entry name" value="Glyco_hydro127C"/>
    <property type="match status" value="1"/>
</dbReference>
<protein>
    <submittedName>
        <fullName evidence="3">Beta-L-arabinofuranosidase domain-containing protein</fullName>
    </submittedName>
</protein>
<dbReference type="EMBL" id="JBHSNZ010000061">
    <property type="protein sequence ID" value="MFC5813271.1"/>
    <property type="molecule type" value="Genomic_DNA"/>
</dbReference>
<reference evidence="4" key="1">
    <citation type="journal article" date="2019" name="Int. J. Syst. Evol. Microbiol.">
        <title>The Global Catalogue of Microorganisms (GCM) 10K type strain sequencing project: providing services to taxonomists for standard genome sequencing and annotation.</title>
        <authorList>
            <consortium name="The Broad Institute Genomics Platform"/>
            <consortium name="The Broad Institute Genome Sequencing Center for Infectious Disease"/>
            <person name="Wu L."/>
            <person name="Ma J."/>
        </authorList>
    </citation>
    <scope>NUCLEOTIDE SEQUENCE [LARGE SCALE GENOMIC DNA]</scope>
    <source>
        <strain evidence="4">JCM 9918</strain>
    </source>
</reference>
<name>A0ABW1BJ75_9ACTN</name>
<evidence type="ECO:0000259" key="2">
    <source>
        <dbReference type="Pfam" id="PF20737"/>
    </source>
</evidence>
<feature type="compositionally biased region" description="Polar residues" evidence="1">
    <location>
        <begin position="128"/>
        <end position="137"/>
    </location>
</feature>
<dbReference type="Proteomes" id="UP001596112">
    <property type="component" value="Unassembled WGS sequence"/>
</dbReference>
<evidence type="ECO:0000313" key="3">
    <source>
        <dbReference type="EMBL" id="MFC5813271.1"/>
    </source>
</evidence>
<feature type="domain" description="Non-reducing end beta-L-arabinofuranosidase-like GH127 C-terminal" evidence="2">
    <location>
        <begin position="46"/>
        <end position="164"/>
    </location>
</feature>
<dbReference type="InterPro" id="IPR049174">
    <property type="entry name" value="Beta-AFase-like"/>
</dbReference>
<organism evidence="3 4">
    <name type="scientific">Streptomyces heilongjiangensis</name>
    <dbReference type="NCBI Taxonomy" id="945052"/>
    <lineage>
        <taxon>Bacteria</taxon>
        <taxon>Bacillati</taxon>
        <taxon>Actinomycetota</taxon>
        <taxon>Actinomycetes</taxon>
        <taxon>Kitasatosporales</taxon>
        <taxon>Streptomycetaceae</taxon>
        <taxon>Streptomyces</taxon>
    </lineage>
</organism>
<gene>
    <name evidence="3" type="ORF">ACFQGO_38210</name>
</gene>
<evidence type="ECO:0000256" key="1">
    <source>
        <dbReference type="SAM" id="MobiDB-lite"/>
    </source>
</evidence>
<dbReference type="PANTHER" id="PTHR43465">
    <property type="entry name" value="DUF1680 DOMAIN PROTEIN (AFU_ORTHOLOGUE AFUA_1G08910)"/>
    <property type="match status" value="1"/>
</dbReference>
<keyword evidence="4" id="KW-1185">Reference proteome</keyword>
<proteinExistence type="predicted"/>
<sequence length="166" mass="17945">MVGAFRVRSGETVHDSADAPVTDGWLRLESPWSPGDRIVLELSMEPRLTVADPRVDAVRGCVAVERGPLVYCLEGVDHPGGGLDCIVLDTTRPLTEEHRPDLLGGVTTVTASGHRRRTVDAGWRPYTSDGSAPSGTNGDPVELTAVPYHAWANRKDGALRVWLPTR</sequence>
<dbReference type="RefSeq" id="WP_272173290.1">
    <property type="nucleotide sequence ID" value="NZ_JAQOSL010000093.1"/>
</dbReference>
<dbReference type="PANTHER" id="PTHR43465:SF2">
    <property type="entry name" value="DUF1680 DOMAIN PROTEIN (AFU_ORTHOLOGUE AFUA_1G08910)"/>
    <property type="match status" value="1"/>
</dbReference>
<accession>A0ABW1BJ75</accession>
<comment type="caution">
    <text evidence="3">The sequence shown here is derived from an EMBL/GenBank/DDBJ whole genome shotgun (WGS) entry which is preliminary data.</text>
</comment>
<feature type="region of interest" description="Disordered" evidence="1">
    <location>
        <begin position="119"/>
        <end position="139"/>
    </location>
</feature>
<evidence type="ECO:0000313" key="4">
    <source>
        <dbReference type="Proteomes" id="UP001596112"/>
    </source>
</evidence>